<sequence length="152" mass="16972">MDAGAGLHWAFRESFREYVTAIDDGRIDRRQVDLDAMGRFVFRRSGRSSRSLWVFEGRVDFWAHFGVLNFSLYDVCIEFGPRPCISVGPQTREKERVVLAELEEVAAQVPGTHEFTAMLTADGARVLGGVYSVGDPLERLTVSPVGCSLSRD</sequence>
<reference evidence="3" key="1">
    <citation type="submission" date="2016-10" db="EMBL/GenBank/DDBJ databases">
        <authorList>
            <person name="Varghese N."/>
            <person name="Submissions S."/>
        </authorList>
    </citation>
    <scope>NUCLEOTIDE SEQUENCE [LARGE SCALE GENOMIC DNA]</scope>
    <source>
        <strain evidence="3">DSM 44498</strain>
    </source>
</reference>
<accession>A0A1H4KZZ8</accession>
<dbReference type="EMBL" id="FNSV01000005">
    <property type="protein sequence ID" value="SEB64094.1"/>
    <property type="molecule type" value="Genomic_DNA"/>
</dbReference>
<name>A0A1H4KZZ8_9NOCA</name>
<protein>
    <submittedName>
        <fullName evidence="2">Htaa protein</fullName>
    </submittedName>
</protein>
<keyword evidence="3" id="KW-1185">Reference proteome</keyword>
<proteinExistence type="predicted"/>
<gene>
    <name evidence="2" type="ORF">SAMN04490239_1010</name>
</gene>
<dbReference type="AlphaFoldDB" id="A0A1H4KZZ8"/>
<evidence type="ECO:0000313" key="2">
    <source>
        <dbReference type="EMBL" id="SEB64094.1"/>
    </source>
</evidence>
<dbReference type="Pfam" id="PF04213">
    <property type="entry name" value="HtaA"/>
    <property type="match status" value="1"/>
</dbReference>
<feature type="domain" description="Htaa" evidence="1">
    <location>
        <begin position="6"/>
        <end position="143"/>
    </location>
</feature>
<organism evidence="2 3">
    <name type="scientific">Rhodococcus koreensis</name>
    <dbReference type="NCBI Taxonomy" id="99653"/>
    <lineage>
        <taxon>Bacteria</taxon>
        <taxon>Bacillati</taxon>
        <taxon>Actinomycetota</taxon>
        <taxon>Actinomycetes</taxon>
        <taxon>Mycobacteriales</taxon>
        <taxon>Nocardiaceae</taxon>
        <taxon>Rhodococcus</taxon>
    </lineage>
</organism>
<dbReference type="Proteomes" id="UP000183561">
    <property type="component" value="Unassembled WGS sequence"/>
</dbReference>
<evidence type="ECO:0000313" key="3">
    <source>
        <dbReference type="Proteomes" id="UP000183561"/>
    </source>
</evidence>
<dbReference type="InterPro" id="IPR007331">
    <property type="entry name" value="Htaa"/>
</dbReference>
<evidence type="ECO:0000259" key="1">
    <source>
        <dbReference type="Pfam" id="PF04213"/>
    </source>
</evidence>